<dbReference type="Pfam" id="PF13193">
    <property type="entry name" value="AMP-binding_C"/>
    <property type="match status" value="1"/>
</dbReference>
<dbReference type="RefSeq" id="WP_067906009.1">
    <property type="nucleotide sequence ID" value="NZ_KQ954244.1"/>
</dbReference>
<feature type="domain" description="AMP-dependent synthetase/ligase" evidence="2">
    <location>
        <begin position="19"/>
        <end position="372"/>
    </location>
</feature>
<dbReference type="AlphaFoldDB" id="A0A124JWM6"/>
<dbReference type="GO" id="GO:0016405">
    <property type="term" value="F:CoA-ligase activity"/>
    <property type="evidence" value="ECO:0007669"/>
    <property type="project" value="TreeGrafter"/>
</dbReference>
<sequence>MRIEEIIESPFIPLSVILRTHAARRGDAIAMADETSWISWGDLDRMLDRVAAALQREGVQANEPIAIAASNAVNTGLAFLGALRAGAVAAPLTSTAAPATVLAMLADSTSRVLLLDKAMADGLAGLPFPEHVKRVALDDSDGGLPFSQWIAPEGAQPEERLPRPEDPFNIIYSSGTTGSPKGIVQSHQMRHEYVRRGLGSGFDDNSATICSTPLYSNTTLVSFLPTLTAAGKVVLMKKFDARGFLELSQRERVTHAMLVPVQYRRIMEVPDFDSFDLSSYRLKTCTSAPFPAWLKADVLKRWPGGLVEGYGLTEGGATTNLVAHEYPDKLHTVGRPSPGHVIKIIDEEGNELPQGEVGEIVGRSPIMMNGYHGQPAKTREMEWFDKDGNRYLRHGDVGKFDEDGFLILMDRAKDMIISGGFNIYPTDLEAELTRQSAVKEAAVVGIPSDQWGETPLAVIVLADPSADPEAIRAEANRALGKTQRIARIEVVDELPRNPIGKVLKRELRDHFGGNPIAQAPVADSPIPDSKENTHA</sequence>
<evidence type="ECO:0000313" key="4">
    <source>
        <dbReference type="EMBL" id="KUR73492.1"/>
    </source>
</evidence>
<evidence type="ECO:0000256" key="1">
    <source>
        <dbReference type="SAM" id="MobiDB-lite"/>
    </source>
</evidence>
<dbReference type="STRING" id="1117702.AQZ52_00470"/>
<dbReference type="PANTHER" id="PTHR24096:SF267">
    <property type="entry name" value="MALONATE--COA LIGASE ACSF3, MITOCHONDRIAL"/>
    <property type="match status" value="1"/>
</dbReference>
<dbReference type="Gene3D" id="3.40.50.12780">
    <property type="entry name" value="N-terminal domain of ligase-like"/>
    <property type="match status" value="1"/>
</dbReference>
<gene>
    <name evidence="4" type="ORF">AQZ52_00470</name>
</gene>
<feature type="region of interest" description="Disordered" evidence="1">
    <location>
        <begin position="513"/>
        <end position="535"/>
    </location>
</feature>
<protein>
    <submittedName>
        <fullName evidence="4">4-coumarate--CoA ligase</fullName>
    </submittedName>
</protein>
<accession>A0A124JWM6</accession>
<keyword evidence="4" id="KW-0436">Ligase</keyword>
<evidence type="ECO:0000259" key="3">
    <source>
        <dbReference type="Pfam" id="PF13193"/>
    </source>
</evidence>
<dbReference type="PROSITE" id="PS00455">
    <property type="entry name" value="AMP_BINDING"/>
    <property type="match status" value="1"/>
</dbReference>
<organism evidence="4 5">
    <name type="scientific">Novosphingobium fuchskuhlense</name>
    <dbReference type="NCBI Taxonomy" id="1117702"/>
    <lineage>
        <taxon>Bacteria</taxon>
        <taxon>Pseudomonadati</taxon>
        <taxon>Pseudomonadota</taxon>
        <taxon>Alphaproteobacteria</taxon>
        <taxon>Sphingomonadales</taxon>
        <taxon>Sphingomonadaceae</taxon>
        <taxon>Novosphingobium</taxon>
    </lineage>
</organism>
<proteinExistence type="predicted"/>
<feature type="domain" description="AMP-binding enzyme C-terminal" evidence="3">
    <location>
        <begin position="428"/>
        <end position="501"/>
    </location>
</feature>
<dbReference type="OrthoDB" id="9803968at2"/>
<dbReference type="InterPro" id="IPR000873">
    <property type="entry name" value="AMP-dep_synth/lig_dom"/>
</dbReference>
<dbReference type="Proteomes" id="UP000058012">
    <property type="component" value="Unassembled WGS sequence"/>
</dbReference>
<dbReference type="PANTHER" id="PTHR24096">
    <property type="entry name" value="LONG-CHAIN-FATTY-ACID--COA LIGASE"/>
    <property type="match status" value="1"/>
</dbReference>
<reference evidence="4 5" key="1">
    <citation type="submission" date="2015-10" db="EMBL/GenBank/DDBJ databases">
        <title>Draft genome sequence of Novosphingobium fuchskuhlense DSM 25065 isolated from a surface water sample of the southwest basin of Lake Grosse Fuchskuhle.</title>
        <authorList>
            <person name="Ruckert C."/>
            <person name="Winkler A."/>
            <person name="Glaeser J."/>
            <person name="Grossart H.-P."/>
            <person name="Kalinowski J."/>
            <person name="Glaeser S."/>
        </authorList>
    </citation>
    <scope>NUCLEOTIDE SEQUENCE [LARGE SCALE GENOMIC DNA]</scope>
    <source>
        <strain evidence="4 5">FNE08-7</strain>
    </source>
</reference>
<dbReference type="Gene3D" id="3.30.300.30">
    <property type="match status" value="1"/>
</dbReference>
<evidence type="ECO:0000259" key="2">
    <source>
        <dbReference type="Pfam" id="PF00501"/>
    </source>
</evidence>
<dbReference type="Pfam" id="PF00501">
    <property type="entry name" value="AMP-binding"/>
    <property type="match status" value="1"/>
</dbReference>
<name>A0A124JWM6_9SPHN</name>
<evidence type="ECO:0000313" key="5">
    <source>
        <dbReference type="Proteomes" id="UP000058012"/>
    </source>
</evidence>
<keyword evidence="5" id="KW-1185">Reference proteome</keyword>
<dbReference type="InterPro" id="IPR025110">
    <property type="entry name" value="AMP-bd_C"/>
</dbReference>
<dbReference type="EMBL" id="LLZS01000001">
    <property type="protein sequence ID" value="KUR73492.1"/>
    <property type="molecule type" value="Genomic_DNA"/>
</dbReference>
<dbReference type="SUPFAM" id="SSF56801">
    <property type="entry name" value="Acetyl-CoA synthetase-like"/>
    <property type="match status" value="1"/>
</dbReference>
<dbReference type="InterPro" id="IPR045851">
    <property type="entry name" value="AMP-bd_C_sf"/>
</dbReference>
<dbReference type="InterPro" id="IPR020845">
    <property type="entry name" value="AMP-binding_CS"/>
</dbReference>
<comment type="caution">
    <text evidence="4">The sequence shown here is derived from an EMBL/GenBank/DDBJ whole genome shotgun (WGS) entry which is preliminary data.</text>
</comment>
<dbReference type="InterPro" id="IPR042099">
    <property type="entry name" value="ANL_N_sf"/>
</dbReference>